<proteinExistence type="predicted"/>
<protein>
    <submittedName>
        <fullName evidence="1">Putative RNA-binding Zn-ribbon protein involved in translation (DUF1610 family)</fullName>
    </submittedName>
</protein>
<keyword evidence="2" id="KW-1185">Reference proteome</keyword>
<accession>A0A8T4GYD3</accession>
<dbReference type="Proteomes" id="UP000823736">
    <property type="component" value="Unassembled WGS sequence"/>
</dbReference>
<gene>
    <name evidence="1" type="ORF">J2753_002506</name>
</gene>
<sequence length="56" mass="6449">MQSTRKGLRSGELEKDTYERLNCAECEQTLGTENPPDEVYTVRICPDCGEEWKELP</sequence>
<dbReference type="Pfam" id="PF23137">
    <property type="entry name" value="HVO_0758"/>
    <property type="match status" value="1"/>
</dbReference>
<name>A0A8T4GYD3_9EURY</name>
<organism evidence="1 2">
    <name type="scientific">Halolamina salifodinae</name>
    <dbReference type="NCBI Taxonomy" id="1202767"/>
    <lineage>
        <taxon>Archaea</taxon>
        <taxon>Methanobacteriati</taxon>
        <taxon>Methanobacteriota</taxon>
        <taxon>Stenosarchaea group</taxon>
        <taxon>Halobacteria</taxon>
        <taxon>Halobacteriales</taxon>
        <taxon>Haloferacaceae</taxon>
    </lineage>
</organism>
<reference evidence="1" key="1">
    <citation type="submission" date="2021-03" db="EMBL/GenBank/DDBJ databases">
        <title>Genomic Encyclopedia of Type Strains, Phase IV (KMG-IV): sequencing the most valuable type-strain genomes for metagenomic binning, comparative biology and taxonomic classification.</title>
        <authorList>
            <person name="Goeker M."/>
        </authorList>
    </citation>
    <scope>NUCLEOTIDE SEQUENCE</scope>
    <source>
        <strain evidence="1">DSM 26232</strain>
    </source>
</reference>
<dbReference type="EMBL" id="JAGGLC010000005">
    <property type="protein sequence ID" value="MBP1987996.1"/>
    <property type="molecule type" value="Genomic_DNA"/>
</dbReference>
<dbReference type="NCBIfam" id="NF041912">
    <property type="entry name" value="HVO_0758"/>
    <property type="match status" value="1"/>
</dbReference>
<evidence type="ECO:0000313" key="1">
    <source>
        <dbReference type="EMBL" id="MBP1987996.1"/>
    </source>
</evidence>
<comment type="caution">
    <text evidence="1">The sequence shown here is derived from an EMBL/GenBank/DDBJ whole genome shotgun (WGS) entry which is preliminary data.</text>
</comment>
<dbReference type="AlphaFoldDB" id="A0A8T4GYD3"/>
<dbReference type="OrthoDB" id="165399at2157"/>
<evidence type="ECO:0000313" key="2">
    <source>
        <dbReference type="Proteomes" id="UP000823736"/>
    </source>
</evidence>
<dbReference type="RefSeq" id="WP_209492346.1">
    <property type="nucleotide sequence ID" value="NZ_JAGGLC010000005.1"/>
</dbReference>
<dbReference type="InterPro" id="IPR049697">
    <property type="entry name" value="HVO_0758-like"/>
</dbReference>